<protein>
    <submittedName>
        <fullName evidence="1">Copia-type polyprotein</fullName>
    </submittedName>
</protein>
<evidence type="ECO:0000313" key="2">
    <source>
        <dbReference type="Proteomes" id="UP000236291"/>
    </source>
</evidence>
<sequence length="85" mass="9545">MERPTNLHLTAVKRILRYLKGTLTNGIMYKCDTEKPFKLVGWSDSDYAGGLNDRKSTSGFVFMLRSGAISWSSKKQPIVTLSTTE</sequence>
<accession>A0A2K3KEG3</accession>
<dbReference type="CDD" id="cd09272">
    <property type="entry name" value="RNase_HI_RT_Ty1"/>
    <property type="match status" value="1"/>
</dbReference>
<reference evidence="1 2" key="1">
    <citation type="journal article" date="2014" name="Am. J. Bot.">
        <title>Genome assembly and annotation for red clover (Trifolium pratense; Fabaceae).</title>
        <authorList>
            <person name="Istvanek J."/>
            <person name="Jaros M."/>
            <person name="Krenek A."/>
            <person name="Repkova J."/>
        </authorList>
    </citation>
    <scope>NUCLEOTIDE SEQUENCE [LARGE SCALE GENOMIC DNA]</scope>
    <source>
        <strain evidence="2">cv. Tatra</strain>
        <tissue evidence="1">Young leaves</tissue>
    </source>
</reference>
<evidence type="ECO:0000313" key="1">
    <source>
        <dbReference type="EMBL" id="PNX64676.1"/>
    </source>
</evidence>
<dbReference type="STRING" id="57577.A0A2K3KEG3"/>
<dbReference type="Proteomes" id="UP000236291">
    <property type="component" value="Unassembled WGS sequence"/>
</dbReference>
<organism evidence="1 2">
    <name type="scientific">Trifolium pratense</name>
    <name type="common">Red clover</name>
    <dbReference type="NCBI Taxonomy" id="57577"/>
    <lineage>
        <taxon>Eukaryota</taxon>
        <taxon>Viridiplantae</taxon>
        <taxon>Streptophyta</taxon>
        <taxon>Embryophyta</taxon>
        <taxon>Tracheophyta</taxon>
        <taxon>Spermatophyta</taxon>
        <taxon>Magnoliopsida</taxon>
        <taxon>eudicotyledons</taxon>
        <taxon>Gunneridae</taxon>
        <taxon>Pentapetalae</taxon>
        <taxon>rosids</taxon>
        <taxon>fabids</taxon>
        <taxon>Fabales</taxon>
        <taxon>Fabaceae</taxon>
        <taxon>Papilionoideae</taxon>
        <taxon>50 kb inversion clade</taxon>
        <taxon>NPAAA clade</taxon>
        <taxon>Hologalegina</taxon>
        <taxon>IRL clade</taxon>
        <taxon>Trifolieae</taxon>
        <taxon>Trifolium</taxon>
    </lineage>
</organism>
<dbReference type="PANTHER" id="PTHR11439:SF483">
    <property type="entry name" value="PEPTIDE SYNTHASE GLIP-LIKE, PUTATIVE (AFU_ORTHOLOGUE AFUA_3G12920)-RELATED"/>
    <property type="match status" value="1"/>
</dbReference>
<proteinExistence type="predicted"/>
<dbReference type="PANTHER" id="PTHR11439">
    <property type="entry name" value="GAG-POL-RELATED RETROTRANSPOSON"/>
    <property type="match status" value="1"/>
</dbReference>
<reference evidence="1 2" key="2">
    <citation type="journal article" date="2017" name="Front. Plant Sci.">
        <title>Gene Classification and Mining of Molecular Markers Useful in Red Clover (Trifolium pratense) Breeding.</title>
        <authorList>
            <person name="Istvanek J."/>
            <person name="Dluhosova J."/>
            <person name="Dluhos P."/>
            <person name="Patkova L."/>
            <person name="Nedelnik J."/>
            <person name="Repkova J."/>
        </authorList>
    </citation>
    <scope>NUCLEOTIDE SEQUENCE [LARGE SCALE GENOMIC DNA]</scope>
    <source>
        <strain evidence="2">cv. Tatra</strain>
        <tissue evidence="1">Young leaves</tissue>
    </source>
</reference>
<comment type="caution">
    <text evidence="1">The sequence shown here is derived from an EMBL/GenBank/DDBJ whole genome shotgun (WGS) entry which is preliminary data.</text>
</comment>
<dbReference type="EMBL" id="ASHM01169074">
    <property type="protein sequence ID" value="PNX64676.1"/>
    <property type="molecule type" value="Genomic_DNA"/>
</dbReference>
<feature type="non-terminal residue" evidence="1">
    <location>
        <position position="85"/>
    </location>
</feature>
<name>A0A2K3KEG3_TRIPR</name>
<gene>
    <name evidence="1" type="ORF">L195_g062233</name>
</gene>
<dbReference type="AlphaFoldDB" id="A0A2K3KEG3"/>